<dbReference type="AlphaFoldDB" id="A0A832T026"/>
<organism evidence="2 3">
    <name type="scientific">Pyrobaculum aerophilum</name>
    <dbReference type="NCBI Taxonomy" id="13773"/>
    <lineage>
        <taxon>Archaea</taxon>
        <taxon>Thermoproteota</taxon>
        <taxon>Thermoprotei</taxon>
        <taxon>Thermoproteales</taxon>
        <taxon>Thermoproteaceae</taxon>
        <taxon>Pyrobaculum</taxon>
    </lineage>
</organism>
<evidence type="ECO:0000313" key="3">
    <source>
        <dbReference type="Proteomes" id="UP000651120"/>
    </source>
</evidence>
<keyword evidence="1" id="KW-1133">Transmembrane helix</keyword>
<feature type="transmembrane region" description="Helical" evidence="1">
    <location>
        <begin position="96"/>
        <end position="126"/>
    </location>
</feature>
<name>A0A832T026_9CREN</name>
<keyword evidence="1" id="KW-0812">Transmembrane</keyword>
<protein>
    <submittedName>
        <fullName evidence="2">Uncharacterized protein</fullName>
    </submittedName>
</protein>
<sequence>MVPPEKALNPAVLELLKVSMALEVAFGLVSLTWVLAVVSSLAYILSFFFTPLAGAVVLIIAAVYITLGYSTVFAAYRIIKNPASLKPSESLFWSKLALVASALSFLGGNVLYGTSSALMALSLYLYTKERAAKSYELRIPKAINVG</sequence>
<dbReference type="RefSeq" id="WP_011007055.1">
    <property type="nucleotide sequence ID" value="NZ_DUJP01000022.1"/>
</dbReference>
<gene>
    <name evidence="2" type="ORF">HA333_04945</name>
</gene>
<evidence type="ECO:0000313" key="2">
    <source>
        <dbReference type="EMBL" id="HII46799.1"/>
    </source>
</evidence>
<comment type="caution">
    <text evidence="2">The sequence shown here is derived from an EMBL/GenBank/DDBJ whole genome shotgun (WGS) entry which is preliminary data.</text>
</comment>
<dbReference type="Proteomes" id="UP000651120">
    <property type="component" value="Unassembled WGS sequence"/>
</dbReference>
<dbReference type="EMBL" id="DUJP01000022">
    <property type="protein sequence ID" value="HII46799.1"/>
    <property type="molecule type" value="Genomic_DNA"/>
</dbReference>
<accession>A0A832T026</accession>
<proteinExistence type="predicted"/>
<feature type="transmembrane region" description="Helical" evidence="1">
    <location>
        <begin position="52"/>
        <end position="76"/>
    </location>
</feature>
<reference evidence="2" key="1">
    <citation type="journal article" date="2020" name="bioRxiv">
        <title>A rank-normalized archaeal taxonomy based on genome phylogeny resolves widespread incomplete and uneven classifications.</title>
        <authorList>
            <person name="Rinke C."/>
            <person name="Chuvochina M."/>
            <person name="Mussig A.J."/>
            <person name="Chaumeil P.-A."/>
            <person name="Waite D.W."/>
            <person name="Whitman W.B."/>
            <person name="Parks D.H."/>
            <person name="Hugenholtz P."/>
        </authorList>
    </citation>
    <scope>NUCLEOTIDE SEQUENCE</scope>
    <source>
        <strain evidence="2">UBA8839</strain>
    </source>
</reference>
<dbReference type="GeneID" id="1464799"/>
<keyword evidence="1" id="KW-0472">Membrane</keyword>
<feature type="transmembrane region" description="Helical" evidence="1">
    <location>
        <begin position="20"/>
        <end position="45"/>
    </location>
</feature>
<evidence type="ECO:0000256" key="1">
    <source>
        <dbReference type="SAM" id="Phobius"/>
    </source>
</evidence>